<reference evidence="1 2" key="1">
    <citation type="journal article" date="2019" name="Nat. Microbiol.">
        <title>Mediterranean grassland soil C-N compound turnover is dependent on rainfall and depth, and is mediated by genomically divergent microorganisms.</title>
        <authorList>
            <person name="Diamond S."/>
            <person name="Andeer P.F."/>
            <person name="Li Z."/>
            <person name="Crits-Christoph A."/>
            <person name="Burstein D."/>
            <person name="Anantharaman K."/>
            <person name="Lane K.R."/>
            <person name="Thomas B.C."/>
            <person name="Pan C."/>
            <person name="Northen T.R."/>
            <person name="Banfield J.F."/>
        </authorList>
    </citation>
    <scope>NUCLEOTIDE SEQUENCE [LARGE SCALE GENOMIC DNA]</scope>
    <source>
        <strain evidence="1">WS_10</strain>
    </source>
</reference>
<proteinExistence type="predicted"/>
<dbReference type="AlphaFoldDB" id="A0A538U5Z4"/>
<dbReference type="InterPro" id="IPR007922">
    <property type="entry name" value="DciA-like"/>
</dbReference>
<protein>
    <submittedName>
        <fullName evidence="1">DUF721 domain-containing protein</fullName>
    </submittedName>
</protein>
<name>A0A538U5Z4_UNCEI</name>
<dbReference type="PANTHER" id="PTHR36456:SF1">
    <property type="entry name" value="UPF0232 PROTEIN SCO3875"/>
    <property type="match status" value="1"/>
</dbReference>
<evidence type="ECO:0000313" key="2">
    <source>
        <dbReference type="Proteomes" id="UP000319836"/>
    </source>
</evidence>
<gene>
    <name evidence="1" type="ORF">E6K80_05940</name>
</gene>
<evidence type="ECO:0000313" key="1">
    <source>
        <dbReference type="EMBL" id="TMQ71308.1"/>
    </source>
</evidence>
<organism evidence="1 2">
    <name type="scientific">Eiseniibacteriota bacterium</name>
    <dbReference type="NCBI Taxonomy" id="2212470"/>
    <lineage>
        <taxon>Bacteria</taxon>
        <taxon>Candidatus Eiseniibacteriota</taxon>
    </lineage>
</organism>
<dbReference type="EMBL" id="VBPA01000133">
    <property type="protein sequence ID" value="TMQ71308.1"/>
    <property type="molecule type" value="Genomic_DNA"/>
</dbReference>
<dbReference type="PANTHER" id="PTHR36456">
    <property type="entry name" value="UPF0232 PROTEIN SCO3875"/>
    <property type="match status" value="1"/>
</dbReference>
<accession>A0A538U5Z4</accession>
<dbReference type="Pfam" id="PF05258">
    <property type="entry name" value="DciA"/>
    <property type="match status" value="1"/>
</dbReference>
<comment type="caution">
    <text evidence="1">The sequence shown here is derived from an EMBL/GenBank/DDBJ whole genome shotgun (WGS) entry which is preliminary data.</text>
</comment>
<dbReference type="Proteomes" id="UP000319836">
    <property type="component" value="Unassembled WGS sequence"/>
</dbReference>
<sequence length="112" mass="12588">MPDHAPAAARRGLSVDSTGAIVSRLLRELGLERGMVGWRAVETWPEIVGSRIARRTRAVGFHDGVLQVEVEGSAWAYELEFLKRDFLRELQSRLGSSVRELRFITTRGGIQR</sequence>